<dbReference type="Pfam" id="PF08573">
    <property type="entry name" value="SAE2"/>
    <property type="match status" value="1"/>
</dbReference>
<organism evidence="5 6">
    <name type="scientific">Plasmodium relictum</name>
    <dbReference type="NCBI Taxonomy" id="85471"/>
    <lineage>
        <taxon>Eukaryota</taxon>
        <taxon>Sar</taxon>
        <taxon>Alveolata</taxon>
        <taxon>Apicomplexa</taxon>
        <taxon>Aconoidasida</taxon>
        <taxon>Haemosporida</taxon>
        <taxon>Plasmodiidae</taxon>
        <taxon>Plasmodium</taxon>
        <taxon>Plasmodium (Haemamoeba)</taxon>
    </lineage>
</organism>
<accession>A0A1J1H351</accession>
<dbReference type="OrthoDB" id="378458at2759"/>
<evidence type="ECO:0000256" key="3">
    <source>
        <dbReference type="ARBA" id="ARBA00023242"/>
    </source>
</evidence>
<protein>
    <recommendedName>
        <fullName evidence="4">DNA endonuclease activator Ctp1 C-terminal domain-containing protein</fullName>
    </recommendedName>
</protein>
<reference evidence="5 6" key="1">
    <citation type="submission" date="2015-04" db="EMBL/GenBank/DDBJ databases">
        <authorList>
            <consortium name="Pathogen Informatics"/>
        </authorList>
    </citation>
    <scope>NUCLEOTIDE SEQUENCE [LARGE SCALE GENOMIC DNA]</scope>
    <source>
        <strain evidence="5 6">SGS1</strain>
    </source>
</reference>
<name>A0A1J1H351_PLARL</name>
<dbReference type="GO" id="GO:0005634">
    <property type="term" value="C:nucleus"/>
    <property type="evidence" value="ECO:0007669"/>
    <property type="project" value="UniProtKB-SubCell"/>
</dbReference>
<evidence type="ECO:0000259" key="4">
    <source>
        <dbReference type="Pfam" id="PF08573"/>
    </source>
</evidence>
<dbReference type="Proteomes" id="UP000220158">
    <property type="component" value="Chromosome 6"/>
</dbReference>
<dbReference type="RefSeq" id="XP_028532183.1">
    <property type="nucleotide sequence ID" value="XM_028675611.1"/>
</dbReference>
<dbReference type="AlphaFoldDB" id="A0A1J1H351"/>
<sequence>MNILTKNDTSTNNKEKRISVEIILESIFDELIYDFKKKFIEKMTVLINEIENDGLIMKIDENKNDNIIQEHEKNKKECKLYNESILGVYLKSFTDINKKSLLKKLQKEKNEDTDKIYKKINYKSDPNEKIKFFNSSKSESSNVSTQKKKIKNNGSCNIRNELISKLNNEINNELEKSIEDLHYSSSNSNDKYAYKNISINESIIELMNSNNIRNLNMLGSSNNKKENKYCTNINNNYNDKNIISTRFFSKNRKCFDYHKYGINSNYHKASNDKIIKNNEKGLDNNNEDEQIKKLKRNYNSKSLTSENNKINIKKKCETFDKICENKTENSNSKMFLYKLENYNLKDCLEDELKEKKKLNNCRQNELVSSKSGVKNKKINESKKYKHLFFEVIRGKRRKHLEGFECKDCKLFYNELYSENSESENFKKNKKTDEHIQNIGEKMKMVVNDDSLNEIVIKNNDKNKEYEEEIYNDSTNDDVKKNIQNNNILNRKHINSILYENDQTKYNYESNISFDNYKYTNNYSLDINKNYNLINEGIKEESNEKEKEKKKIIQSFSRHRYHSRINDSPKNFWNFDFFK</sequence>
<dbReference type="EMBL" id="LN835301">
    <property type="protein sequence ID" value="CRG99175.1"/>
    <property type="molecule type" value="Genomic_DNA"/>
</dbReference>
<comment type="subcellular location">
    <subcellularLocation>
        <location evidence="1">Nucleus</location>
    </subcellularLocation>
</comment>
<keyword evidence="3" id="KW-0539">Nucleus</keyword>
<evidence type="ECO:0000256" key="2">
    <source>
        <dbReference type="ARBA" id="ARBA00022763"/>
    </source>
</evidence>
<dbReference type="GeneID" id="39735276"/>
<evidence type="ECO:0000313" key="6">
    <source>
        <dbReference type="Proteomes" id="UP000220158"/>
    </source>
</evidence>
<dbReference type="GO" id="GO:0006281">
    <property type="term" value="P:DNA repair"/>
    <property type="evidence" value="ECO:0007669"/>
    <property type="project" value="InterPro"/>
</dbReference>
<dbReference type="OMA" id="NKDKHCN"/>
<keyword evidence="2" id="KW-0227">DNA damage</keyword>
<keyword evidence="6" id="KW-1185">Reference proteome</keyword>
<dbReference type="KEGG" id="prel:PRELSG_0615000"/>
<proteinExistence type="predicted"/>
<evidence type="ECO:0000256" key="1">
    <source>
        <dbReference type="ARBA" id="ARBA00004123"/>
    </source>
</evidence>
<evidence type="ECO:0000313" key="5">
    <source>
        <dbReference type="EMBL" id="CRG99175.1"/>
    </source>
</evidence>
<dbReference type="InterPro" id="IPR013882">
    <property type="entry name" value="Ctp1_C"/>
</dbReference>
<dbReference type="VEuPathDB" id="PlasmoDB:PRELSG_0615000"/>
<feature type="domain" description="DNA endonuclease activator Ctp1 C-terminal" evidence="4">
    <location>
        <begin position="517"/>
        <end position="576"/>
    </location>
</feature>
<gene>
    <name evidence="5" type="ORF">PRELSG_0615000</name>
</gene>